<feature type="binding site" evidence="10">
    <location>
        <position position="291"/>
    </location>
    <ligand>
        <name>UDP-N-acetyl-alpha-D-glucosamine</name>
        <dbReference type="ChEBI" id="CHEBI:57705"/>
    </ligand>
</feature>
<evidence type="ECO:0000313" key="15">
    <source>
        <dbReference type="Proteomes" id="UP001224418"/>
    </source>
</evidence>
<feature type="binding site" evidence="10">
    <location>
        <position position="166"/>
    </location>
    <ligand>
        <name>UDP-N-acetyl-alpha-D-glucosamine</name>
        <dbReference type="ChEBI" id="CHEBI:57705"/>
    </ligand>
</feature>
<keyword evidence="11" id="KW-0175">Coiled coil</keyword>
<keyword evidence="8 10" id="KW-0131">Cell cycle</keyword>
<feature type="binding site" evidence="10">
    <location>
        <begin position="13"/>
        <end position="15"/>
    </location>
    <ligand>
        <name>UDP-N-acetyl-alpha-D-glucosamine</name>
        <dbReference type="ChEBI" id="CHEBI:57705"/>
    </ligand>
</feature>
<feature type="domain" description="Glycosyltransferase family 28 N-terminal" evidence="12">
    <location>
        <begin position="6"/>
        <end position="143"/>
    </location>
</feature>
<proteinExistence type="inferred from homology"/>
<feature type="coiled-coil region" evidence="11">
    <location>
        <begin position="307"/>
        <end position="341"/>
    </location>
</feature>
<keyword evidence="15" id="KW-1185">Reference proteome</keyword>
<dbReference type="HAMAP" id="MF_00033">
    <property type="entry name" value="MurG"/>
    <property type="match status" value="1"/>
</dbReference>
<dbReference type="Pfam" id="PF04101">
    <property type="entry name" value="Glyco_tran_28_C"/>
    <property type="match status" value="1"/>
</dbReference>
<evidence type="ECO:0000313" key="14">
    <source>
        <dbReference type="EMBL" id="MDQ0479208.1"/>
    </source>
</evidence>
<gene>
    <name evidence="10" type="primary">murG</name>
    <name evidence="14" type="ORF">QOZ93_000948</name>
</gene>
<evidence type="ECO:0000256" key="1">
    <source>
        <dbReference type="ARBA" id="ARBA00022475"/>
    </source>
</evidence>
<accession>A0ABU0JQ35</accession>
<comment type="caution">
    <text evidence="10">Lacks conserved residue(s) required for the propagation of feature annotation.</text>
</comment>
<dbReference type="EC" id="2.4.1.227" evidence="10"/>
<comment type="similarity">
    <text evidence="10">Belongs to the glycosyltransferase 28 family. MurG subfamily.</text>
</comment>
<reference evidence="14 15" key="1">
    <citation type="submission" date="2023-07" db="EMBL/GenBank/DDBJ databases">
        <title>Genomic Encyclopedia of Type Strains, Phase IV (KMG-IV): sequencing the most valuable type-strain genomes for metagenomic binning, comparative biology and taxonomic classification.</title>
        <authorList>
            <person name="Goeker M."/>
        </authorList>
    </citation>
    <scope>NUCLEOTIDE SEQUENCE [LARGE SCALE GENOMIC DNA]</scope>
    <source>
        <strain evidence="14 15">DSM 1400</strain>
    </source>
</reference>
<dbReference type="GO" id="GO:0016757">
    <property type="term" value="F:glycosyltransferase activity"/>
    <property type="evidence" value="ECO:0007669"/>
    <property type="project" value="UniProtKB-KW"/>
</dbReference>
<dbReference type="InterPro" id="IPR007235">
    <property type="entry name" value="Glyco_trans_28_C"/>
</dbReference>
<keyword evidence="6 10" id="KW-0573">Peptidoglycan synthesis</keyword>
<evidence type="ECO:0000259" key="13">
    <source>
        <dbReference type="Pfam" id="PF04101"/>
    </source>
</evidence>
<dbReference type="PANTHER" id="PTHR21015">
    <property type="entry name" value="UDP-N-ACETYLGLUCOSAMINE--N-ACETYLMURAMYL-(PENTAPEPTIDE) PYROPHOSPHORYL-UNDECAPRENOL N-ACETYLGLUCOSAMINE TRANSFERASE 1"/>
    <property type="match status" value="1"/>
</dbReference>
<dbReference type="Gene3D" id="3.40.50.2000">
    <property type="entry name" value="Glycogen Phosphorylase B"/>
    <property type="match status" value="2"/>
</dbReference>
<comment type="function">
    <text evidence="10">Cell wall formation. Catalyzes the transfer of a GlcNAc subunit on undecaprenyl-pyrophosphoryl-MurNAc-pentapeptide (lipid intermediate I) to form undecaprenyl-pyrophosphoryl-MurNAc-(pentapeptide)GlcNAc (lipid intermediate II).</text>
</comment>
<evidence type="ECO:0000256" key="5">
    <source>
        <dbReference type="ARBA" id="ARBA00022960"/>
    </source>
</evidence>
<dbReference type="SUPFAM" id="SSF53756">
    <property type="entry name" value="UDP-Glycosyltransferase/glycogen phosphorylase"/>
    <property type="match status" value="1"/>
</dbReference>
<evidence type="ECO:0000256" key="10">
    <source>
        <dbReference type="HAMAP-Rule" id="MF_00033"/>
    </source>
</evidence>
<comment type="catalytic activity">
    <reaction evidence="10">
        <text>di-trans,octa-cis-undecaprenyl diphospho-N-acetyl-alpha-D-muramoyl-L-alanyl-D-glutamyl-meso-2,6-diaminopimeloyl-D-alanyl-D-alanine + UDP-N-acetyl-alpha-D-glucosamine = di-trans,octa-cis-undecaprenyl diphospho-[N-acetyl-alpha-D-glucosaminyl-(1-&gt;4)]-N-acetyl-alpha-D-muramoyl-L-alanyl-D-glutamyl-meso-2,6-diaminopimeloyl-D-alanyl-D-alanine + UDP + H(+)</text>
        <dbReference type="Rhea" id="RHEA:31227"/>
        <dbReference type="ChEBI" id="CHEBI:15378"/>
        <dbReference type="ChEBI" id="CHEBI:57705"/>
        <dbReference type="ChEBI" id="CHEBI:58223"/>
        <dbReference type="ChEBI" id="CHEBI:61387"/>
        <dbReference type="ChEBI" id="CHEBI:61388"/>
        <dbReference type="EC" id="2.4.1.227"/>
    </reaction>
</comment>
<keyword evidence="7 10" id="KW-0472">Membrane</keyword>
<dbReference type="Proteomes" id="UP001224418">
    <property type="component" value="Unassembled WGS sequence"/>
</dbReference>
<evidence type="ECO:0000256" key="9">
    <source>
        <dbReference type="ARBA" id="ARBA00023316"/>
    </source>
</evidence>
<keyword evidence="3 10" id="KW-0328">Glycosyltransferase</keyword>
<evidence type="ECO:0000256" key="2">
    <source>
        <dbReference type="ARBA" id="ARBA00022618"/>
    </source>
</evidence>
<feature type="binding site" evidence="10">
    <location>
        <position position="196"/>
    </location>
    <ligand>
        <name>UDP-N-acetyl-alpha-D-glucosamine</name>
        <dbReference type="ChEBI" id="CHEBI:57705"/>
    </ligand>
</feature>
<sequence>MSKHTIIMTGGGSAGHVTPNLALIPKLKEEGYEIKYIGSINGIERKIIEDAGIEYFPIESGKLRRYFDIKNFSDPFKVIKGIFQAKKIIKREKPDIIFSKGGFVSVPVVMGAHFNKIPVIAHECDMTPGLANKIATPYCNKVCVTFPETLKHIKDNKGVLTGLPIREELFEGSKEKGLEICNFKGNKPVLLIIGGSLGSVVINNAIRDSLDKLLKTYNIIHICGKGHLDKNKEGLKGYKQFEYVSDELKHLMKSADYFISRAGANTIFELLALKKPHILVPLSQKASRGDQILNSRSFEKMGYSMIIEEEKLNGELLVEKLKELEKDKDKYVNAMKNSNSRDAVLNIVNLIKEYTRKNTK</sequence>
<name>A0ABU0JQ35_HATLI</name>
<dbReference type="EMBL" id="JAUSWN010000006">
    <property type="protein sequence ID" value="MDQ0479208.1"/>
    <property type="molecule type" value="Genomic_DNA"/>
</dbReference>
<dbReference type="Pfam" id="PF03033">
    <property type="entry name" value="Glyco_transf_28"/>
    <property type="match status" value="1"/>
</dbReference>
<dbReference type="RefSeq" id="WP_307355301.1">
    <property type="nucleotide sequence ID" value="NZ_BAAACJ010000012.1"/>
</dbReference>
<evidence type="ECO:0000256" key="6">
    <source>
        <dbReference type="ARBA" id="ARBA00022984"/>
    </source>
</evidence>
<protein>
    <recommendedName>
        <fullName evidence="10">UDP-N-acetylglucosamine--N-acetylmuramyl-(pentapeptide) pyrophosphoryl-undecaprenol N-acetylglucosamine transferase</fullName>
        <ecNumber evidence="10">2.4.1.227</ecNumber>
    </recommendedName>
    <alternativeName>
        <fullName evidence="10">Undecaprenyl-PP-MurNAc-pentapeptide-UDPGlcNAc GlcNAc transferase</fullName>
    </alternativeName>
</protein>
<keyword evidence="1 10" id="KW-1003">Cell membrane</keyword>
<keyword evidence="2 10" id="KW-0132">Cell division</keyword>
<dbReference type="InterPro" id="IPR004276">
    <property type="entry name" value="GlycoTrans_28_N"/>
</dbReference>
<keyword evidence="5 10" id="KW-0133">Cell shape</keyword>
<dbReference type="NCBIfam" id="NF009102">
    <property type="entry name" value="PRK12446.1"/>
    <property type="match status" value="1"/>
</dbReference>
<evidence type="ECO:0000256" key="7">
    <source>
        <dbReference type="ARBA" id="ARBA00023136"/>
    </source>
</evidence>
<evidence type="ECO:0000256" key="11">
    <source>
        <dbReference type="SAM" id="Coils"/>
    </source>
</evidence>
<dbReference type="InterPro" id="IPR006009">
    <property type="entry name" value="GlcNAc_MurG"/>
</dbReference>
<dbReference type="PANTHER" id="PTHR21015:SF27">
    <property type="entry name" value="UDP-N-ACETYLGLUCOSAMINE--N-ACETYLMURAMYL-(PENTAPEPTIDE) PYROPHOSPHORYL-UNDECAPRENOL N-ACETYLGLUCOSAMINE TRANSFERASE"/>
    <property type="match status" value="1"/>
</dbReference>
<evidence type="ECO:0000259" key="12">
    <source>
        <dbReference type="Pfam" id="PF03033"/>
    </source>
</evidence>
<comment type="pathway">
    <text evidence="10">Cell wall biogenesis; peptidoglycan biosynthesis.</text>
</comment>
<comment type="caution">
    <text evidence="14">The sequence shown here is derived from an EMBL/GenBank/DDBJ whole genome shotgun (WGS) entry which is preliminary data.</text>
</comment>
<evidence type="ECO:0000256" key="8">
    <source>
        <dbReference type="ARBA" id="ARBA00023306"/>
    </source>
</evidence>
<organism evidence="14 15">
    <name type="scientific">Hathewaya limosa</name>
    <name type="common">Clostridium limosum</name>
    <dbReference type="NCBI Taxonomy" id="1536"/>
    <lineage>
        <taxon>Bacteria</taxon>
        <taxon>Bacillati</taxon>
        <taxon>Bacillota</taxon>
        <taxon>Clostridia</taxon>
        <taxon>Eubacteriales</taxon>
        <taxon>Clostridiaceae</taxon>
        <taxon>Hathewaya</taxon>
    </lineage>
</organism>
<dbReference type="NCBIfam" id="TIGR01133">
    <property type="entry name" value="murG"/>
    <property type="match status" value="1"/>
</dbReference>
<keyword evidence="9 10" id="KW-0961">Cell wall biogenesis/degradation</keyword>
<keyword evidence="4 10" id="KW-0808">Transferase</keyword>
<evidence type="ECO:0000256" key="4">
    <source>
        <dbReference type="ARBA" id="ARBA00022679"/>
    </source>
</evidence>
<feature type="domain" description="Glycosyl transferase family 28 C-terminal" evidence="13">
    <location>
        <begin position="189"/>
        <end position="339"/>
    </location>
</feature>
<evidence type="ECO:0000256" key="3">
    <source>
        <dbReference type="ARBA" id="ARBA00022676"/>
    </source>
</evidence>
<dbReference type="CDD" id="cd03785">
    <property type="entry name" value="GT28_MurG"/>
    <property type="match status" value="1"/>
</dbReference>
<comment type="subcellular location">
    <subcellularLocation>
        <location evidence="10">Cell membrane</location>
        <topology evidence="10">Peripheral membrane protein</topology>
        <orientation evidence="10">Cytoplasmic side</orientation>
    </subcellularLocation>
</comment>